<feature type="transmembrane region" description="Helical" evidence="1">
    <location>
        <begin position="29"/>
        <end position="53"/>
    </location>
</feature>
<dbReference type="EMBL" id="CP031092">
    <property type="protein sequence ID" value="AXF56350.1"/>
    <property type="molecule type" value="Genomic_DNA"/>
</dbReference>
<evidence type="ECO:0000256" key="1">
    <source>
        <dbReference type="SAM" id="Phobius"/>
    </source>
</evidence>
<feature type="transmembrane region" description="Helical" evidence="1">
    <location>
        <begin position="65"/>
        <end position="83"/>
    </location>
</feature>
<sequence>MEKKVEAILWSIALPGFAQLLNRNYVKGILLIAIELIVNVMGNLNTLIVLSFQGYTQEAVQQADYLWIMFYPCLYFFAIWDAYKDAGGDGKPYMAIPFASAAFITTIGVAYSSQTIMGVTVGPIFLPILSSFVGLALGFAARKIVMSVI</sequence>
<keyword evidence="1" id="KW-0472">Membrane</keyword>
<feature type="transmembrane region" description="Helical" evidence="1">
    <location>
        <begin position="124"/>
        <end position="141"/>
    </location>
</feature>
<proteinExistence type="predicted"/>
<keyword evidence="1" id="KW-1133">Transmembrane helix</keyword>
<reference evidence="2 3" key="1">
    <citation type="journal article" date="2018" name="J. Microbiol.">
        <title>Salicibibacter kimchii gen. nov., sp. nov., a moderately halophilic and alkalitolerant bacterium in the family Bacillaceae, isolated from kimchi.</title>
        <authorList>
            <person name="Jang J.Y."/>
            <person name="Oh Y.J."/>
            <person name="Lim S.K."/>
            <person name="Park H.K."/>
            <person name="Lee C."/>
            <person name="Kim J.Y."/>
            <person name="Lee M.A."/>
            <person name="Choi H.J."/>
        </authorList>
    </citation>
    <scope>NUCLEOTIDE SEQUENCE [LARGE SCALE GENOMIC DNA]</scope>
    <source>
        <strain evidence="2 3">NKC1-1</strain>
    </source>
</reference>
<evidence type="ECO:0000313" key="2">
    <source>
        <dbReference type="EMBL" id="AXF56350.1"/>
    </source>
</evidence>
<feature type="transmembrane region" description="Helical" evidence="1">
    <location>
        <begin position="95"/>
        <end position="112"/>
    </location>
</feature>
<protein>
    <submittedName>
        <fullName evidence="2">Uncharacterized protein</fullName>
    </submittedName>
</protein>
<evidence type="ECO:0000313" key="3">
    <source>
        <dbReference type="Proteomes" id="UP000252100"/>
    </source>
</evidence>
<dbReference type="RefSeq" id="WP_114373057.1">
    <property type="nucleotide sequence ID" value="NZ_CP031092.1"/>
</dbReference>
<dbReference type="AlphaFoldDB" id="A0A345BZG9"/>
<name>A0A345BZG9_9BACI</name>
<organism evidence="2 3">
    <name type="scientific">Salicibibacter kimchii</name>
    <dbReference type="NCBI Taxonomy" id="2099786"/>
    <lineage>
        <taxon>Bacteria</taxon>
        <taxon>Bacillati</taxon>
        <taxon>Bacillota</taxon>
        <taxon>Bacilli</taxon>
        <taxon>Bacillales</taxon>
        <taxon>Bacillaceae</taxon>
        <taxon>Salicibibacter</taxon>
    </lineage>
</organism>
<dbReference type="OrthoDB" id="1681794at2"/>
<keyword evidence="3" id="KW-1185">Reference proteome</keyword>
<keyword evidence="1" id="KW-0812">Transmembrane</keyword>
<dbReference type="KEGG" id="rue:DT065_10190"/>
<accession>A0A345BZG9</accession>
<dbReference type="Proteomes" id="UP000252100">
    <property type="component" value="Chromosome"/>
</dbReference>
<gene>
    <name evidence="2" type="ORF">DT065_10190</name>
</gene>